<organism evidence="2 3">
    <name type="scientific">Perkinsus chesapeaki</name>
    <name type="common">Clam parasite</name>
    <name type="synonym">Perkinsus andrewsi</name>
    <dbReference type="NCBI Taxonomy" id="330153"/>
    <lineage>
        <taxon>Eukaryota</taxon>
        <taxon>Sar</taxon>
        <taxon>Alveolata</taxon>
        <taxon>Perkinsozoa</taxon>
        <taxon>Perkinsea</taxon>
        <taxon>Perkinsida</taxon>
        <taxon>Perkinsidae</taxon>
        <taxon>Perkinsus</taxon>
    </lineage>
</organism>
<evidence type="ECO:0000313" key="3">
    <source>
        <dbReference type="Proteomes" id="UP000591131"/>
    </source>
</evidence>
<gene>
    <name evidence="2" type="ORF">FOL47_009599</name>
</gene>
<sequence length="267" mass="29893">MASITACLSIIFMVASVVCEPSQYLGHTDYAPAPFTDKDLIKLVAGRTFRTKRVSEGYTKKITLAFDTLGEQIQVRMTMSSKALHPKRKYISPWVQVKFSPHAVGEISLKASAKDLDAFRQFKQNVSMETGGAAGVFRAFVTRGTDFKWRPPYLLTGTADNKRGTFRASSVAQKGMAAFVETPYEVITASVPSSVRIKSIGFSCRQSTGGRYPKHGLSTGEAARMRFAVLTDGWKRKRRDALRRVKRWQQSTGQFRAAEQLYFEEQH</sequence>
<feature type="chain" id="PRO_5029765756" evidence="1">
    <location>
        <begin position="20"/>
        <end position="267"/>
    </location>
</feature>
<evidence type="ECO:0000256" key="1">
    <source>
        <dbReference type="SAM" id="SignalP"/>
    </source>
</evidence>
<evidence type="ECO:0000313" key="2">
    <source>
        <dbReference type="EMBL" id="KAF4674193.1"/>
    </source>
</evidence>
<proteinExistence type="predicted"/>
<feature type="signal peptide" evidence="1">
    <location>
        <begin position="1"/>
        <end position="19"/>
    </location>
</feature>
<name>A0A7J6MRK2_PERCH</name>
<dbReference type="AlphaFoldDB" id="A0A7J6MRK2"/>
<dbReference type="EMBL" id="JAAPAO010000068">
    <property type="protein sequence ID" value="KAF4674193.1"/>
    <property type="molecule type" value="Genomic_DNA"/>
</dbReference>
<keyword evidence="3" id="KW-1185">Reference proteome</keyword>
<dbReference type="Proteomes" id="UP000591131">
    <property type="component" value="Unassembled WGS sequence"/>
</dbReference>
<protein>
    <submittedName>
        <fullName evidence="2">Uncharacterized protein</fullName>
    </submittedName>
</protein>
<comment type="caution">
    <text evidence="2">The sequence shown here is derived from an EMBL/GenBank/DDBJ whole genome shotgun (WGS) entry which is preliminary data.</text>
</comment>
<keyword evidence="1" id="KW-0732">Signal</keyword>
<accession>A0A7J6MRK2</accession>
<reference evidence="2 3" key="1">
    <citation type="submission" date="2020-04" db="EMBL/GenBank/DDBJ databases">
        <title>Perkinsus chesapeaki whole genome sequence.</title>
        <authorList>
            <person name="Bogema D.R."/>
        </authorList>
    </citation>
    <scope>NUCLEOTIDE SEQUENCE [LARGE SCALE GENOMIC DNA]</scope>
    <source>
        <strain evidence="2">ATCC PRA-425</strain>
    </source>
</reference>